<protein>
    <submittedName>
        <fullName evidence="1">DUF4442 domain-containing protein</fullName>
    </submittedName>
</protein>
<sequence>MQSFIKFAQHPFKFSAYLFWKIPSAWLSGVRVQSLSETQCVTAVPYRWLSQNPFRSTYFACLAMAGELSTGLPASMYVQSASRRISMLVTKMEASFVKKASGITLFTCAEVPLLKAAIEKAMNGPAAVEITVRSEGRDKAGTLIASFDITWSFKGKS</sequence>
<dbReference type="InterPro" id="IPR029069">
    <property type="entry name" value="HotDog_dom_sf"/>
</dbReference>
<proteinExistence type="predicted"/>
<dbReference type="EMBL" id="RIAR02000001">
    <property type="protein sequence ID" value="NSL90034.1"/>
    <property type="molecule type" value="Genomic_DNA"/>
</dbReference>
<accession>A0A9Q5GUR5</accession>
<evidence type="ECO:0000313" key="2">
    <source>
        <dbReference type="Proteomes" id="UP000281028"/>
    </source>
</evidence>
<reference evidence="1" key="1">
    <citation type="submission" date="2020-05" db="EMBL/GenBank/DDBJ databases">
        <title>Chitinophaga laudate sp. nov., isolated from a tropical peat swamp.</title>
        <authorList>
            <person name="Goh C.B.S."/>
            <person name="Lee M.S."/>
            <person name="Parimannan S."/>
            <person name="Pasbakhsh P."/>
            <person name="Yule C.M."/>
            <person name="Rajandas H."/>
            <person name="Loke S."/>
            <person name="Croft L."/>
            <person name="Tan J.B.L."/>
        </authorList>
    </citation>
    <scope>NUCLEOTIDE SEQUENCE</scope>
    <source>
        <strain evidence="1">Mgbs1</strain>
    </source>
</reference>
<dbReference type="Gene3D" id="3.10.129.10">
    <property type="entry name" value="Hotdog Thioesterase"/>
    <property type="match status" value="1"/>
</dbReference>
<dbReference type="AlphaFoldDB" id="A0A9Q5GUR5"/>
<organism evidence="1 2">
    <name type="scientific">Chitinophaga solisilvae</name>
    <dbReference type="NCBI Taxonomy" id="1233460"/>
    <lineage>
        <taxon>Bacteria</taxon>
        <taxon>Pseudomonadati</taxon>
        <taxon>Bacteroidota</taxon>
        <taxon>Chitinophagia</taxon>
        <taxon>Chitinophagales</taxon>
        <taxon>Chitinophagaceae</taxon>
        <taxon>Chitinophaga</taxon>
    </lineage>
</organism>
<dbReference type="SUPFAM" id="SSF54637">
    <property type="entry name" value="Thioesterase/thiol ester dehydrase-isomerase"/>
    <property type="match status" value="1"/>
</dbReference>
<comment type="caution">
    <text evidence="1">The sequence shown here is derived from an EMBL/GenBank/DDBJ whole genome shotgun (WGS) entry which is preliminary data.</text>
</comment>
<dbReference type="OrthoDB" id="9153186at2"/>
<dbReference type="Pfam" id="PF14539">
    <property type="entry name" value="DUF4442"/>
    <property type="match status" value="1"/>
</dbReference>
<name>A0A9Q5GUR5_9BACT</name>
<gene>
    <name evidence="1" type="ORF">ECE50_024565</name>
</gene>
<keyword evidence="2" id="KW-1185">Reference proteome</keyword>
<dbReference type="Proteomes" id="UP000281028">
    <property type="component" value="Unassembled WGS sequence"/>
</dbReference>
<evidence type="ECO:0000313" key="1">
    <source>
        <dbReference type="EMBL" id="NSL90034.1"/>
    </source>
</evidence>
<dbReference type="InterPro" id="IPR027961">
    <property type="entry name" value="DUF4442"/>
</dbReference>